<keyword evidence="11 13" id="KW-0012">Acyltransferase</keyword>
<evidence type="ECO:0000256" key="5">
    <source>
        <dbReference type="ARBA" id="ARBA00022516"/>
    </source>
</evidence>
<evidence type="ECO:0000256" key="7">
    <source>
        <dbReference type="ARBA" id="ARBA00022832"/>
    </source>
</evidence>
<proteinExistence type="inferred from homology"/>
<comment type="domain">
    <text evidence="13">The last Arg residue of the ACP-binding site is essential for the weak association between ACP/AcpP and FabH.</text>
</comment>
<dbReference type="GO" id="GO:0005737">
    <property type="term" value="C:cytoplasm"/>
    <property type="evidence" value="ECO:0007669"/>
    <property type="project" value="UniProtKB-SubCell"/>
</dbReference>
<dbReference type="SUPFAM" id="SSF53901">
    <property type="entry name" value="Thiolase-like"/>
    <property type="match status" value="1"/>
</dbReference>
<feature type="active site" evidence="13">
    <location>
        <position position="119"/>
    </location>
</feature>
<accession>A0A1W9KYG7</accession>
<evidence type="ECO:0000256" key="10">
    <source>
        <dbReference type="ARBA" id="ARBA00023268"/>
    </source>
</evidence>
<feature type="domain" description="Beta-ketoacyl-[acyl-carrier-protein] synthase III C-terminal" evidence="14">
    <location>
        <begin position="236"/>
        <end position="325"/>
    </location>
</feature>
<dbReference type="EC" id="2.3.1.180" evidence="3 13"/>
<evidence type="ECO:0000256" key="2">
    <source>
        <dbReference type="ARBA" id="ARBA00008642"/>
    </source>
</evidence>
<comment type="caution">
    <text evidence="16">The sequence shown here is derived from an EMBL/GenBank/DDBJ whole genome shotgun (WGS) entry which is preliminary data.</text>
</comment>
<dbReference type="AlphaFoldDB" id="A0A1W9KYG7"/>
<keyword evidence="4 13" id="KW-0963">Cytoplasm</keyword>
<dbReference type="EMBL" id="MTEI01000001">
    <property type="protein sequence ID" value="OQW89740.1"/>
    <property type="molecule type" value="Genomic_DNA"/>
</dbReference>
<dbReference type="InterPro" id="IPR013751">
    <property type="entry name" value="ACP_syn_III_N"/>
</dbReference>
<dbReference type="HAMAP" id="MF_01815">
    <property type="entry name" value="FabH"/>
    <property type="match status" value="1"/>
</dbReference>
<name>A0A1W9KYG7_9BURK</name>
<keyword evidence="9 13" id="KW-0275">Fatty acid biosynthesis</keyword>
<dbReference type="NCBIfam" id="NF006829">
    <property type="entry name" value="PRK09352.1"/>
    <property type="match status" value="1"/>
</dbReference>
<gene>
    <name evidence="13" type="primary">fabH</name>
    <name evidence="16" type="ORF">BWK72_00330</name>
</gene>
<evidence type="ECO:0000313" key="17">
    <source>
        <dbReference type="Proteomes" id="UP000192505"/>
    </source>
</evidence>
<evidence type="ECO:0000256" key="6">
    <source>
        <dbReference type="ARBA" id="ARBA00022679"/>
    </source>
</evidence>
<evidence type="ECO:0000256" key="1">
    <source>
        <dbReference type="ARBA" id="ARBA00005194"/>
    </source>
</evidence>
<evidence type="ECO:0000259" key="15">
    <source>
        <dbReference type="Pfam" id="PF08545"/>
    </source>
</evidence>
<dbReference type="Gene3D" id="3.40.47.10">
    <property type="match status" value="1"/>
</dbReference>
<feature type="domain" description="Beta-ketoacyl-[acyl-carrier-protein] synthase III N-terminal" evidence="15">
    <location>
        <begin position="113"/>
        <end position="190"/>
    </location>
</feature>
<evidence type="ECO:0000256" key="13">
    <source>
        <dbReference type="HAMAP-Rule" id="MF_01815"/>
    </source>
</evidence>
<feature type="active site" evidence="13">
    <location>
        <position position="282"/>
    </location>
</feature>
<sequence>MNTYARITGTGSYLPPNRLTNADLVSQLAAQGVESNDEWIVERTGIRARHFAAPGMACSDMALQACQHALQAAGVTAQDIDLIIVGTSTPDMVFPSTASILQGKLGAAGGAAFDVQAVCSGFIYALTVADAMIRCGSAKRALVVGAEIFSRILDFQDRTTCVLFGDGAGAVVLEASDEPGILATDIHADGKYTNILCVPGHVAGGKIQGEPLLRMDGQAVFKLAVGLLDETARAVLAKAGKTAADVDWLVPHQANIRIMQSTARKLKIPMDRVVITVDQHGNTSAASIPLALDTAVRSGQIKPGQTLLLEGVGGGFTWGSILLKI</sequence>
<comment type="subcellular location">
    <subcellularLocation>
        <location evidence="13">Cytoplasm</location>
    </subcellularLocation>
</comment>
<dbReference type="CDD" id="cd00830">
    <property type="entry name" value="KAS_III"/>
    <property type="match status" value="1"/>
</dbReference>
<dbReference type="GO" id="GO:0004315">
    <property type="term" value="F:3-oxoacyl-[acyl-carrier-protein] synthase activity"/>
    <property type="evidence" value="ECO:0007669"/>
    <property type="project" value="InterPro"/>
</dbReference>
<evidence type="ECO:0000256" key="12">
    <source>
        <dbReference type="ARBA" id="ARBA00051096"/>
    </source>
</evidence>
<reference evidence="16 17" key="1">
    <citation type="submission" date="2017-01" db="EMBL/GenBank/DDBJ databases">
        <title>Novel large sulfur bacteria in the metagenomes of groundwater-fed chemosynthetic microbial mats in the Lake Huron basin.</title>
        <authorList>
            <person name="Sharrar A.M."/>
            <person name="Flood B.E."/>
            <person name="Bailey J.V."/>
            <person name="Jones D.S."/>
            <person name="Biddanda B."/>
            <person name="Ruberg S.A."/>
            <person name="Marcus D.N."/>
            <person name="Dick G.J."/>
        </authorList>
    </citation>
    <scope>NUCLEOTIDE SEQUENCE [LARGE SCALE GENOMIC DNA]</scope>
    <source>
        <strain evidence="16">A7</strain>
    </source>
</reference>
<dbReference type="PANTHER" id="PTHR34069">
    <property type="entry name" value="3-OXOACYL-[ACYL-CARRIER-PROTEIN] SYNTHASE 3"/>
    <property type="match status" value="1"/>
</dbReference>
<dbReference type="PANTHER" id="PTHR34069:SF2">
    <property type="entry name" value="BETA-KETOACYL-[ACYL-CARRIER-PROTEIN] SYNTHASE III"/>
    <property type="match status" value="1"/>
</dbReference>
<dbReference type="Pfam" id="PF08541">
    <property type="entry name" value="ACP_syn_III_C"/>
    <property type="match status" value="1"/>
</dbReference>
<evidence type="ECO:0000256" key="9">
    <source>
        <dbReference type="ARBA" id="ARBA00023160"/>
    </source>
</evidence>
<feature type="region of interest" description="ACP-binding" evidence="13">
    <location>
        <begin position="253"/>
        <end position="257"/>
    </location>
</feature>
<keyword evidence="5 13" id="KW-0444">Lipid biosynthesis</keyword>
<dbReference type="InterPro" id="IPR004655">
    <property type="entry name" value="FabH"/>
</dbReference>
<comment type="subunit">
    <text evidence="13">Homodimer.</text>
</comment>
<dbReference type="GO" id="GO:0044550">
    <property type="term" value="P:secondary metabolite biosynthetic process"/>
    <property type="evidence" value="ECO:0007669"/>
    <property type="project" value="TreeGrafter"/>
</dbReference>
<dbReference type="GO" id="GO:0006633">
    <property type="term" value="P:fatty acid biosynthetic process"/>
    <property type="evidence" value="ECO:0007669"/>
    <property type="project" value="UniProtKB-UniRule"/>
</dbReference>
<dbReference type="InterPro" id="IPR016039">
    <property type="entry name" value="Thiolase-like"/>
</dbReference>
<organism evidence="16 17">
    <name type="scientific">Rhodoferax ferrireducens</name>
    <dbReference type="NCBI Taxonomy" id="192843"/>
    <lineage>
        <taxon>Bacteria</taxon>
        <taxon>Pseudomonadati</taxon>
        <taxon>Pseudomonadota</taxon>
        <taxon>Betaproteobacteria</taxon>
        <taxon>Burkholderiales</taxon>
        <taxon>Comamonadaceae</taxon>
        <taxon>Rhodoferax</taxon>
    </lineage>
</organism>
<dbReference type="Proteomes" id="UP000192505">
    <property type="component" value="Unassembled WGS sequence"/>
</dbReference>
<comment type="catalytic activity">
    <reaction evidence="12">
        <text>malonyl-[ACP] + acetyl-CoA + H(+) = 3-oxobutanoyl-[ACP] + CO2 + CoA</text>
        <dbReference type="Rhea" id="RHEA:12080"/>
        <dbReference type="Rhea" id="RHEA-COMP:9623"/>
        <dbReference type="Rhea" id="RHEA-COMP:9625"/>
        <dbReference type="ChEBI" id="CHEBI:15378"/>
        <dbReference type="ChEBI" id="CHEBI:16526"/>
        <dbReference type="ChEBI" id="CHEBI:57287"/>
        <dbReference type="ChEBI" id="CHEBI:57288"/>
        <dbReference type="ChEBI" id="CHEBI:78449"/>
        <dbReference type="ChEBI" id="CHEBI:78450"/>
        <dbReference type="EC" id="2.3.1.180"/>
    </reaction>
    <physiologicalReaction direction="left-to-right" evidence="12">
        <dbReference type="Rhea" id="RHEA:12081"/>
    </physiologicalReaction>
</comment>
<evidence type="ECO:0000313" key="16">
    <source>
        <dbReference type="EMBL" id="OQW89740.1"/>
    </source>
</evidence>
<keyword evidence="10 13" id="KW-0511">Multifunctional enzyme</keyword>
<keyword evidence="8 13" id="KW-0443">Lipid metabolism</keyword>
<evidence type="ECO:0000256" key="4">
    <source>
        <dbReference type="ARBA" id="ARBA00022490"/>
    </source>
</evidence>
<evidence type="ECO:0000259" key="14">
    <source>
        <dbReference type="Pfam" id="PF08541"/>
    </source>
</evidence>
<keyword evidence="6 13" id="KW-0808">Transferase</keyword>
<protein>
    <recommendedName>
        <fullName evidence="3 13">Beta-ketoacyl-[acyl-carrier-protein] synthase III</fullName>
        <shortName evidence="13">Beta-ketoacyl-ACP synthase III</shortName>
        <shortName evidence="13">KAS III</shortName>
        <ecNumber evidence="3 13">2.3.1.180</ecNumber>
    </recommendedName>
    <alternativeName>
        <fullName evidence="13">3-oxoacyl-[acyl-carrier-protein] synthase 3</fullName>
    </alternativeName>
    <alternativeName>
        <fullName evidence="13">3-oxoacyl-[acyl-carrier-protein] synthase III</fullName>
    </alternativeName>
</protein>
<dbReference type="Pfam" id="PF08545">
    <property type="entry name" value="ACP_syn_III"/>
    <property type="match status" value="1"/>
</dbReference>
<dbReference type="UniPathway" id="UPA00094"/>
<evidence type="ECO:0000256" key="8">
    <source>
        <dbReference type="ARBA" id="ARBA00023098"/>
    </source>
</evidence>
<comment type="function">
    <text evidence="13">Catalyzes the condensation reaction of fatty acid synthesis by the addition to an acyl acceptor of two carbons from malonyl-ACP. Catalyzes the first condensation reaction which initiates fatty acid synthesis and may therefore play a role in governing the total rate of fatty acid production. Possesses both acetoacetyl-ACP synthase and acetyl transacylase activities. Its substrate specificity determines the biosynthesis of branched-chain and/or straight-chain of fatty acids.</text>
</comment>
<comment type="pathway">
    <text evidence="1 13">Lipid metabolism; fatty acid biosynthesis.</text>
</comment>
<evidence type="ECO:0000256" key="3">
    <source>
        <dbReference type="ARBA" id="ARBA00012333"/>
    </source>
</evidence>
<comment type="similarity">
    <text evidence="2 13">Belongs to the thiolase-like superfamily. FabH family.</text>
</comment>
<dbReference type="FunFam" id="3.40.47.10:FF:000004">
    <property type="entry name" value="3-oxoacyl-[acyl-carrier-protein] synthase 3"/>
    <property type="match status" value="1"/>
</dbReference>
<keyword evidence="7 13" id="KW-0276">Fatty acid metabolism</keyword>
<evidence type="ECO:0000256" key="11">
    <source>
        <dbReference type="ARBA" id="ARBA00023315"/>
    </source>
</evidence>
<dbReference type="NCBIfam" id="TIGR00747">
    <property type="entry name" value="fabH"/>
    <property type="match status" value="1"/>
</dbReference>
<dbReference type="InterPro" id="IPR013747">
    <property type="entry name" value="ACP_syn_III_C"/>
</dbReference>
<feature type="active site" evidence="13">
    <location>
        <position position="252"/>
    </location>
</feature>
<dbReference type="GO" id="GO:0033818">
    <property type="term" value="F:beta-ketoacyl-acyl-carrier-protein synthase III activity"/>
    <property type="evidence" value="ECO:0007669"/>
    <property type="project" value="UniProtKB-UniRule"/>
</dbReference>